<dbReference type="PROSITE" id="PS50110">
    <property type="entry name" value="RESPONSE_REGULATORY"/>
    <property type="match status" value="1"/>
</dbReference>
<dbReference type="Gene3D" id="3.40.50.2300">
    <property type="match status" value="1"/>
</dbReference>
<keyword evidence="3" id="KW-0067">ATP-binding</keyword>
<protein>
    <submittedName>
        <fullName evidence="10">Sigma-54 dependent DNA-binding response regulator (Fis family protein)</fullName>
    </submittedName>
</protein>
<gene>
    <name evidence="10" type="ordered locus">HRM2_12070</name>
</gene>
<dbReference type="GO" id="GO:0000160">
    <property type="term" value="P:phosphorelay signal transduction system"/>
    <property type="evidence" value="ECO:0007669"/>
    <property type="project" value="UniProtKB-KW"/>
</dbReference>
<dbReference type="InterPro" id="IPR027417">
    <property type="entry name" value="P-loop_NTPase"/>
</dbReference>
<reference evidence="10 11" key="1">
    <citation type="journal article" date="2009" name="Environ. Microbiol.">
        <title>Genome sequence of Desulfobacterium autotrophicum HRM2, a marine sulfate reducer oxidizing organic carbon completely to carbon dioxide.</title>
        <authorList>
            <person name="Strittmatter A.W."/>
            <person name="Liesegang H."/>
            <person name="Rabus R."/>
            <person name="Decker I."/>
            <person name="Amann J."/>
            <person name="Andres S."/>
            <person name="Henne A."/>
            <person name="Fricke W.F."/>
            <person name="Martinez-Arias R."/>
            <person name="Bartels D."/>
            <person name="Goesmann A."/>
            <person name="Krause L."/>
            <person name="Puehler A."/>
            <person name="Klenk H.P."/>
            <person name="Richter M."/>
            <person name="Schuler M."/>
            <person name="Gloeckner F.O."/>
            <person name="Meyerdierks A."/>
            <person name="Gottschalk G."/>
            <person name="Amann R."/>
        </authorList>
    </citation>
    <scope>NUCLEOTIDE SEQUENCE [LARGE SCALE GENOMIC DNA]</scope>
    <source>
        <strain evidence="11">ATCC 43914 / DSM 3382 / HRM2</strain>
    </source>
</reference>
<dbReference type="eggNOG" id="COG2204">
    <property type="taxonomic scope" value="Bacteria"/>
</dbReference>
<keyword evidence="1 7" id="KW-0597">Phosphoprotein</keyword>
<dbReference type="FunFam" id="3.40.50.300:FF:000006">
    <property type="entry name" value="DNA-binding transcriptional regulator NtrC"/>
    <property type="match status" value="1"/>
</dbReference>
<dbReference type="HOGENOM" id="CLU_000445_0_5_7"/>
<sequence length="464" mass="52409">MKGNVLVVDDERDMAMLLKRTLEPELDCTVTTVFSAEMALTVLSRESFDLVLCDIRMPGMDGFELLDQVGDLFPDLTMVMITAFGSIDVAINAIKQGAYDFISKPFDRDEIIFRVKKALERSLLLKENQKLHNEKKGQFGKLIGESPAMAAVFQKIAMVAESNITVLITGESGTGKDLTAQSIHSLSPRRDHQYIPINCPTVPEHILESELFGYKKGAFTNAIRDKKGLFQEADQGTLFLDEIGDISPTVQTKLLRVLQEREIKPLGDTKSIKIDVRIIASTNRNLQQKIIDGEFREDFFYRLNVFTIELPPLRERLTDIPSIAQHLVIKHCKKLGRQEKKISPRLMTLLMEHAWPGNVRELENTLIQGILSADTDTITCSDVSLEPMVPHLYNPDAMNYDTLQGLPYKEAKEEMLLRFNHNYIGAMLSLSGGNVTQAAKKCGLERQALQQIMRRFDISADMYR</sequence>
<accession>C0QM13</accession>
<dbReference type="Pfam" id="PF25601">
    <property type="entry name" value="AAA_lid_14"/>
    <property type="match status" value="1"/>
</dbReference>
<dbReference type="Proteomes" id="UP000000442">
    <property type="component" value="Chromosome"/>
</dbReference>
<dbReference type="STRING" id="177437.HRM2_12070"/>
<evidence type="ECO:0000259" key="9">
    <source>
        <dbReference type="PROSITE" id="PS50110"/>
    </source>
</evidence>
<evidence type="ECO:0000256" key="3">
    <source>
        <dbReference type="ARBA" id="ARBA00022840"/>
    </source>
</evidence>
<evidence type="ECO:0000313" key="10">
    <source>
        <dbReference type="EMBL" id="ACN14319.1"/>
    </source>
</evidence>
<evidence type="ECO:0000256" key="7">
    <source>
        <dbReference type="PROSITE-ProRule" id="PRU00169"/>
    </source>
</evidence>
<evidence type="ECO:0000256" key="2">
    <source>
        <dbReference type="ARBA" id="ARBA00022741"/>
    </source>
</evidence>
<dbReference type="AlphaFoldDB" id="C0QM13"/>
<dbReference type="InterPro" id="IPR058031">
    <property type="entry name" value="AAA_lid_NorR"/>
</dbReference>
<evidence type="ECO:0000313" key="11">
    <source>
        <dbReference type="Proteomes" id="UP000000442"/>
    </source>
</evidence>
<dbReference type="OrthoDB" id="9763792at2"/>
<dbReference type="InterPro" id="IPR009057">
    <property type="entry name" value="Homeodomain-like_sf"/>
</dbReference>
<dbReference type="Pfam" id="PF00158">
    <property type="entry name" value="Sigma54_activat"/>
    <property type="match status" value="1"/>
</dbReference>
<dbReference type="FunFam" id="3.40.50.2300:FF:000018">
    <property type="entry name" value="DNA-binding transcriptional regulator NtrC"/>
    <property type="match status" value="1"/>
</dbReference>
<feature type="domain" description="Response regulatory" evidence="9">
    <location>
        <begin position="4"/>
        <end position="119"/>
    </location>
</feature>
<dbReference type="GO" id="GO:0005524">
    <property type="term" value="F:ATP binding"/>
    <property type="evidence" value="ECO:0007669"/>
    <property type="project" value="UniProtKB-KW"/>
</dbReference>
<evidence type="ECO:0000259" key="8">
    <source>
        <dbReference type="PROSITE" id="PS50045"/>
    </source>
</evidence>
<dbReference type="PROSITE" id="PS00688">
    <property type="entry name" value="SIGMA54_INTERACT_3"/>
    <property type="match status" value="1"/>
</dbReference>
<dbReference type="GO" id="GO:0006355">
    <property type="term" value="P:regulation of DNA-templated transcription"/>
    <property type="evidence" value="ECO:0007669"/>
    <property type="project" value="InterPro"/>
</dbReference>
<organism evidence="10 11">
    <name type="scientific">Desulforapulum autotrophicum (strain ATCC 43914 / DSM 3382 / VKM B-1955 / HRM2)</name>
    <name type="common">Desulfobacterium autotrophicum</name>
    <dbReference type="NCBI Taxonomy" id="177437"/>
    <lineage>
        <taxon>Bacteria</taxon>
        <taxon>Pseudomonadati</taxon>
        <taxon>Thermodesulfobacteriota</taxon>
        <taxon>Desulfobacteria</taxon>
        <taxon>Desulfobacterales</taxon>
        <taxon>Desulfobacteraceae</taxon>
        <taxon>Desulforapulum</taxon>
    </lineage>
</organism>
<dbReference type="Gene3D" id="3.40.50.300">
    <property type="entry name" value="P-loop containing nucleotide triphosphate hydrolases"/>
    <property type="match status" value="1"/>
</dbReference>
<dbReference type="PANTHER" id="PTHR32071">
    <property type="entry name" value="TRANSCRIPTIONAL REGULATORY PROTEIN"/>
    <property type="match status" value="1"/>
</dbReference>
<dbReference type="Gene3D" id="1.10.10.60">
    <property type="entry name" value="Homeodomain-like"/>
    <property type="match status" value="1"/>
</dbReference>
<dbReference type="SUPFAM" id="SSF52540">
    <property type="entry name" value="P-loop containing nucleoside triphosphate hydrolases"/>
    <property type="match status" value="1"/>
</dbReference>
<keyword evidence="4" id="KW-0902">Two-component regulatory system</keyword>
<name>C0QM13_DESAH</name>
<keyword evidence="10" id="KW-0238">DNA-binding</keyword>
<dbReference type="EMBL" id="CP001087">
    <property type="protein sequence ID" value="ACN14319.1"/>
    <property type="molecule type" value="Genomic_DNA"/>
</dbReference>
<evidence type="ECO:0000256" key="4">
    <source>
        <dbReference type="ARBA" id="ARBA00023012"/>
    </source>
</evidence>
<dbReference type="InterPro" id="IPR003593">
    <property type="entry name" value="AAA+_ATPase"/>
</dbReference>
<dbReference type="SUPFAM" id="SSF52172">
    <property type="entry name" value="CheY-like"/>
    <property type="match status" value="1"/>
</dbReference>
<dbReference type="GO" id="GO:0003677">
    <property type="term" value="F:DNA binding"/>
    <property type="evidence" value="ECO:0007669"/>
    <property type="project" value="UniProtKB-KW"/>
</dbReference>
<dbReference type="InterPro" id="IPR002078">
    <property type="entry name" value="Sigma_54_int"/>
</dbReference>
<evidence type="ECO:0000256" key="6">
    <source>
        <dbReference type="ARBA" id="ARBA00023163"/>
    </source>
</evidence>
<proteinExistence type="predicted"/>
<dbReference type="CDD" id="cd00009">
    <property type="entry name" value="AAA"/>
    <property type="match status" value="1"/>
</dbReference>
<dbReference type="PROSITE" id="PS50045">
    <property type="entry name" value="SIGMA54_INTERACT_4"/>
    <property type="match status" value="1"/>
</dbReference>
<dbReference type="PANTHER" id="PTHR32071:SF113">
    <property type="entry name" value="ALGINATE BIOSYNTHESIS TRANSCRIPTIONAL REGULATORY PROTEIN ALGB"/>
    <property type="match status" value="1"/>
</dbReference>
<feature type="modified residue" description="4-aspartylphosphate" evidence="7">
    <location>
        <position position="54"/>
    </location>
</feature>
<dbReference type="SMART" id="SM00448">
    <property type="entry name" value="REC"/>
    <property type="match status" value="1"/>
</dbReference>
<keyword evidence="5" id="KW-0805">Transcription regulation</keyword>
<dbReference type="InterPro" id="IPR011006">
    <property type="entry name" value="CheY-like_superfamily"/>
</dbReference>
<dbReference type="RefSeq" id="WP_015903108.1">
    <property type="nucleotide sequence ID" value="NC_012108.1"/>
</dbReference>
<dbReference type="SMART" id="SM00382">
    <property type="entry name" value="AAA"/>
    <property type="match status" value="1"/>
</dbReference>
<keyword evidence="2" id="KW-0547">Nucleotide-binding</keyword>
<feature type="domain" description="Sigma-54 factor interaction" evidence="8">
    <location>
        <begin position="142"/>
        <end position="371"/>
    </location>
</feature>
<dbReference type="Pfam" id="PF00072">
    <property type="entry name" value="Response_reg"/>
    <property type="match status" value="1"/>
</dbReference>
<dbReference type="Gene3D" id="1.10.8.60">
    <property type="match status" value="1"/>
</dbReference>
<dbReference type="InterPro" id="IPR001789">
    <property type="entry name" value="Sig_transdc_resp-reg_receiver"/>
</dbReference>
<keyword evidence="6" id="KW-0804">Transcription</keyword>
<evidence type="ECO:0000256" key="5">
    <source>
        <dbReference type="ARBA" id="ARBA00023015"/>
    </source>
</evidence>
<dbReference type="KEGG" id="dat:HRM2_12070"/>
<dbReference type="InterPro" id="IPR025944">
    <property type="entry name" value="Sigma_54_int_dom_CS"/>
</dbReference>
<dbReference type="SUPFAM" id="SSF46689">
    <property type="entry name" value="Homeodomain-like"/>
    <property type="match status" value="1"/>
</dbReference>
<evidence type="ECO:0000256" key="1">
    <source>
        <dbReference type="ARBA" id="ARBA00022553"/>
    </source>
</evidence>
<keyword evidence="11" id="KW-1185">Reference proteome</keyword>